<evidence type="ECO:0000313" key="2">
    <source>
        <dbReference type="WBParaSite" id="RSKR_0000815850.1"/>
    </source>
</evidence>
<accession>A0AC35U6N9</accession>
<dbReference type="WBParaSite" id="RSKR_0000815850.1">
    <property type="protein sequence ID" value="RSKR_0000815850.1"/>
    <property type="gene ID" value="RSKR_0000815850"/>
</dbReference>
<reference evidence="2" key="1">
    <citation type="submission" date="2016-11" db="UniProtKB">
        <authorList>
            <consortium name="WormBaseParasite"/>
        </authorList>
    </citation>
    <scope>IDENTIFICATION</scope>
    <source>
        <strain evidence="2">KR3021</strain>
    </source>
</reference>
<evidence type="ECO:0000313" key="1">
    <source>
        <dbReference type="Proteomes" id="UP000095286"/>
    </source>
</evidence>
<sequence>MKSRCQTLLLALIAFHSITVCYSRNTKVYKPDGNVRLQTSLLLMANKWHYNSGFWYKYFEIEMYWEEASNFCKQFDGDLTSIGSQQENDFIDKMRKRNDIWIGFTKPLYGFYEWSDLTPTSYMNWGPTQPNEPNVNCAIMSYTIEDSGKWHDYSCDTKMPQYFVCKTKI</sequence>
<proteinExistence type="predicted"/>
<name>A0AC35U6N9_9BILA</name>
<dbReference type="Proteomes" id="UP000095286">
    <property type="component" value="Unplaced"/>
</dbReference>
<organism evidence="1 2">
    <name type="scientific">Rhabditophanes sp. KR3021</name>
    <dbReference type="NCBI Taxonomy" id="114890"/>
    <lineage>
        <taxon>Eukaryota</taxon>
        <taxon>Metazoa</taxon>
        <taxon>Ecdysozoa</taxon>
        <taxon>Nematoda</taxon>
        <taxon>Chromadorea</taxon>
        <taxon>Rhabditida</taxon>
        <taxon>Tylenchina</taxon>
        <taxon>Panagrolaimomorpha</taxon>
        <taxon>Strongyloidoidea</taxon>
        <taxon>Alloionematidae</taxon>
        <taxon>Rhabditophanes</taxon>
    </lineage>
</organism>
<protein>
    <submittedName>
        <fullName evidence="2">C-type lectin domain-containing protein</fullName>
    </submittedName>
</protein>